<dbReference type="Gene3D" id="1.10.287.2460">
    <property type="match status" value="1"/>
</dbReference>
<organism evidence="2 3">
    <name type="scientific">Antrihabitans stalactiti</name>
    <dbReference type="NCBI Taxonomy" id="2584121"/>
    <lineage>
        <taxon>Bacteria</taxon>
        <taxon>Bacillati</taxon>
        <taxon>Actinomycetota</taxon>
        <taxon>Actinomycetes</taxon>
        <taxon>Mycobacteriales</taxon>
        <taxon>Nocardiaceae</taxon>
        <taxon>Antrihabitans</taxon>
    </lineage>
</organism>
<dbReference type="GO" id="GO:0003824">
    <property type="term" value="F:catalytic activity"/>
    <property type="evidence" value="ECO:0007669"/>
    <property type="project" value="UniProtKB-ARBA"/>
</dbReference>
<sequence>MSNSPVTTIRIGRPLVRNAVDTATADRLRHEFAAFEADPDAKVAVLYGDEQAFCSGADLNRLPDLHDDGPLGPTRRLIAKPVVAAIEGWCVAGGLELAAMCDLRVAGDTAKFGFFDRRHGVPLVDGGTVRLPRIIGIGRALDLILTGREFDVDEAQAIGFVNRTVRAGTALTAAIELAELIASHPNTCMLGDRAATYASFDLPTDEALRREQQFGEDTIFTVDFARRALQRSLRAAVKKTKAALPI</sequence>
<dbReference type="Pfam" id="PF00378">
    <property type="entry name" value="ECH_1"/>
    <property type="match status" value="1"/>
</dbReference>
<dbReference type="PANTHER" id="PTHR43802">
    <property type="entry name" value="ENOYL-COA HYDRATASE"/>
    <property type="match status" value="1"/>
</dbReference>
<dbReference type="CDD" id="cd06558">
    <property type="entry name" value="crotonase-like"/>
    <property type="match status" value="1"/>
</dbReference>
<dbReference type="RefSeq" id="WP_240963364.1">
    <property type="nucleotide sequence ID" value="NZ_VCQU01000013.1"/>
</dbReference>
<comment type="similarity">
    <text evidence="1">Belongs to the enoyl-CoA hydratase/isomerase family.</text>
</comment>
<keyword evidence="3" id="KW-1185">Reference proteome</keyword>
<evidence type="ECO:0000313" key="3">
    <source>
        <dbReference type="Proteomes" id="UP000535543"/>
    </source>
</evidence>
<protein>
    <submittedName>
        <fullName evidence="2">Crotonase/enoyl-CoA hydratase family protein</fullName>
    </submittedName>
</protein>
<dbReference type="Proteomes" id="UP000535543">
    <property type="component" value="Unassembled WGS sequence"/>
</dbReference>
<dbReference type="PANTHER" id="PTHR43802:SF1">
    <property type="entry name" value="IP11341P-RELATED"/>
    <property type="match status" value="1"/>
</dbReference>
<reference evidence="2 3" key="1">
    <citation type="submission" date="2019-05" db="EMBL/GenBank/DDBJ databases">
        <authorList>
            <person name="Lee S.D."/>
        </authorList>
    </citation>
    <scope>NUCLEOTIDE SEQUENCE [LARGE SCALE GENOMIC DNA]</scope>
    <source>
        <strain evidence="2 3">YC2-7</strain>
    </source>
</reference>
<dbReference type="InterPro" id="IPR029045">
    <property type="entry name" value="ClpP/crotonase-like_dom_sf"/>
</dbReference>
<dbReference type="EMBL" id="VCQU01000013">
    <property type="protein sequence ID" value="NMN98914.1"/>
    <property type="molecule type" value="Genomic_DNA"/>
</dbReference>
<dbReference type="AlphaFoldDB" id="A0A848KPQ3"/>
<name>A0A848KPQ3_9NOCA</name>
<gene>
    <name evidence="2" type="ORF">FGL95_28155</name>
</gene>
<evidence type="ECO:0000313" key="2">
    <source>
        <dbReference type="EMBL" id="NMN98914.1"/>
    </source>
</evidence>
<dbReference type="SUPFAM" id="SSF52096">
    <property type="entry name" value="ClpP/crotonase"/>
    <property type="match status" value="1"/>
</dbReference>
<reference evidence="2 3" key="2">
    <citation type="submission" date="2020-06" db="EMBL/GenBank/DDBJ databases">
        <title>Antribacter stalactiti gen. nov., sp. nov., a new member of the family Nacardiaceae isolated from a cave.</title>
        <authorList>
            <person name="Kim I.S."/>
        </authorList>
    </citation>
    <scope>NUCLEOTIDE SEQUENCE [LARGE SCALE GENOMIC DNA]</scope>
    <source>
        <strain evidence="2 3">YC2-7</strain>
    </source>
</reference>
<dbReference type="InterPro" id="IPR001753">
    <property type="entry name" value="Enoyl-CoA_hydra/iso"/>
</dbReference>
<accession>A0A848KPQ3</accession>
<dbReference type="NCBIfam" id="NF006108">
    <property type="entry name" value="PRK08259.1"/>
    <property type="match status" value="1"/>
</dbReference>
<dbReference type="Gene3D" id="3.90.226.10">
    <property type="entry name" value="2-enoyl-CoA Hydratase, Chain A, domain 1"/>
    <property type="match status" value="1"/>
</dbReference>
<evidence type="ECO:0000256" key="1">
    <source>
        <dbReference type="ARBA" id="ARBA00005254"/>
    </source>
</evidence>
<comment type="caution">
    <text evidence="2">The sequence shown here is derived from an EMBL/GenBank/DDBJ whole genome shotgun (WGS) entry which is preliminary data.</text>
</comment>
<proteinExistence type="inferred from homology"/>